<keyword evidence="2" id="KW-1185">Reference proteome</keyword>
<evidence type="ECO:0000313" key="2">
    <source>
        <dbReference type="Proteomes" id="UP000077405"/>
    </source>
</evidence>
<dbReference type="EMBL" id="CP028902">
    <property type="protein sequence ID" value="AWB06452.1"/>
    <property type="molecule type" value="Genomic_DNA"/>
</dbReference>
<dbReference type="KEGG" id="ahu:A6A40_15230"/>
<geneLocation type="plasmid" evidence="1 2">
    <name>pYZ1</name>
</geneLocation>
<gene>
    <name evidence="1" type="ORF">A6A40_15230</name>
</gene>
<evidence type="ECO:0000313" key="1">
    <source>
        <dbReference type="EMBL" id="AWB06452.1"/>
    </source>
</evidence>
<keyword evidence="1" id="KW-0614">Plasmid</keyword>
<dbReference type="Proteomes" id="UP000077405">
    <property type="component" value="Plasmid pYZ1"/>
</dbReference>
<name>A0A2R4VPT8_9PROT</name>
<protein>
    <submittedName>
        <fullName evidence="1">Uncharacterized protein</fullName>
    </submittedName>
</protein>
<dbReference type="AlphaFoldDB" id="A0A2R4VPT8"/>
<accession>A0A2R4VPT8</accession>
<organism evidence="1 2">
    <name type="scientific">Azospirillum humicireducens</name>
    <dbReference type="NCBI Taxonomy" id="1226968"/>
    <lineage>
        <taxon>Bacteria</taxon>
        <taxon>Pseudomonadati</taxon>
        <taxon>Pseudomonadota</taxon>
        <taxon>Alphaproteobacteria</taxon>
        <taxon>Rhodospirillales</taxon>
        <taxon>Azospirillaceae</taxon>
        <taxon>Azospirillum</taxon>
    </lineage>
</organism>
<reference evidence="1 2" key="1">
    <citation type="submission" date="2018-04" db="EMBL/GenBank/DDBJ databases">
        <title>Complete genome sequence of the nitrogen-fixing bacterium Azospirillum humicireducens type strain SgZ-5.</title>
        <authorList>
            <person name="Yu Z."/>
        </authorList>
    </citation>
    <scope>NUCLEOTIDE SEQUENCE [LARGE SCALE GENOMIC DNA]</scope>
    <source>
        <strain evidence="1 2">SgZ-5</strain>
        <plasmid evidence="1 2">pYZ1</plasmid>
    </source>
</reference>
<proteinExistence type="predicted"/>
<sequence length="68" mass="7475">MLSGSVLEKVNAKMLPFQPAVGIDAAPEFVMEFVMTQLGLTLALSIIASRLSNEKEFIIYRANMIDSL</sequence>